<protein>
    <submittedName>
        <fullName evidence="2">Uncharacterized protein</fullName>
    </submittedName>
</protein>
<evidence type="ECO:0000256" key="1">
    <source>
        <dbReference type="SAM" id="MobiDB-lite"/>
    </source>
</evidence>
<evidence type="ECO:0000313" key="2">
    <source>
        <dbReference type="EMBL" id="NEX63917.1"/>
    </source>
</evidence>
<reference evidence="2 3" key="1">
    <citation type="submission" date="2020-02" db="EMBL/GenBank/DDBJ databases">
        <authorList>
            <person name="Kim M.K."/>
        </authorList>
    </citation>
    <scope>NUCLEOTIDE SEQUENCE [LARGE SCALE GENOMIC DNA]</scope>
    <source>
        <strain evidence="2 3">17J57-3</strain>
    </source>
</reference>
<organism evidence="2 3">
    <name type="scientific">Noviherbaspirillum galbum</name>
    <dbReference type="NCBI Taxonomy" id="2709383"/>
    <lineage>
        <taxon>Bacteria</taxon>
        <taxon>Pseudomonadati</taxon>
        <taxon>Pseudomonadota</taxon>
        <taxon>Betaproteobacteria</taxon>
        <taxon>Burkholderiales</taxon>
        <taxon>Oxalobacteraceae</taxon>
        <taxon>Noviherbaspirillum</taxon>
    </lineage>
</organism>
<dbReference type="Proteomes" id="UP000482155">
    <property type="component" value="Unassembled WGS sequence"/>
</dbReference>
<evidence type="ECO:0000313" key="3">
    <source>
        <dbReference type="Proteomes" id="UP000482155"/>
    </source>
</evidence>
<proteinExistence type="predicted"/>
<keyword evidence="3" id="KW-1185">Reference proteome</keyword>
<name>A0A6B3ST26_9BURK</name>
<accession>A0A6B3ST26</accession>
<sequence>MLQQTTLQQRPTSVMAFRCSTFVVPSASRAGSRNGVRSNDGMNGSRSMHLTNGRNRSNGLNHSTQYSIIRRNVLLDEGG</sequence>
<feature type="compositionally biased region" description="Polar residues" evidence="1">
    <location>
        <begin position="29"/>
        <end position="64"/>
    </location>
</feature>
<dbReference type="EMBL" id="JAAIVB010000078">
    <property type="protein sequence ID" value="NEX63917.1"/>
    <property type="molecule type" value="Genomic_DNA"/>
</dbReference>
<comment type="caution">
    <text evidence="2">The sequence shown here is derived from an EMBL/GenBank/DDBJ whole genome shotgun (WGS) entry which is preliminary data.</text>
</comment>
<gene>
    <name evidence="2" type="ORF">G3574_22785</name>
</gene>
<feature type="region of interest" description="Disordered" evidence="1">
    <location>
        <begin position="28"/>
        <end position="64"/>
    </location>
</feature>
<dbReference type="RefSeq" id="WP_163967855.1">
    <property type="nucleotide sequence ID" value="NZ_JAAIVB010000078.1"/>
</dbReference>
<dbReference type="AlphaFoldDB" id="A0A6B3ST26"/>